<evidence type="ECO:0000313" key="5">
    <source>
        <dbReference type="Proteomes" id="UP001430306"/>
    </source>
</evidence>
<dbReference type="RefSeq" id="WP_230273617.1">
    <property type="nucleotide sequence ID" value="NZ_JAJKFW010000022.1"/>
</dbReference>
<organism evidence="4 5">
    <name type="scientific">Rhodopirellula halodulae</name>
    <dbReference type="NCBI Taxonomy" id="2894198"/>
    <lineage>
        <taxon>Bacteria</taxon>
        <taxon>Pseudomonadati</taxon>
        <taxon>Planctomycetota</taxon>
        <taxon>Planctomycetia</taxon>
        <taxon>Pirellulales</taxon>
        <taxon>Pirellulaceae</taxon>
        <taxon>Rhodopirellula</taxon>
    </lineage>
</organism>
<protein>
    <submittedName>
        <fullName evidence="4">Glycosyltransferase</fullName>
        <ecNumber evidence="4">2.4.-.-</ecNumber>
    </submittedName>
</protein>
<evidence type="ECO:0000259" key="3">
    <source>
        <dbReference type="Pfam" id="PF13579"/>
    </source>
</evidence>
<dbReference type="InterPro" id="IPR028098">
    <property type="entry name" value="Glyco_trans_4-like_N"/>
</dbReference>
<dbReference type="InterPro" id="IPR001296">
    <property type="entry name" value="Glyco_trans_1"/>
</dbReference>
<keyword evidence="5" id="KW-1185">Reference proteome</keyword>
<evidence type="ECO:0000259" key="2">
    <source>
        <dbReference type="Pfam" id="PF00534"/>
    </source>
</evidence>
<dbReference type="PANTHER" id="PTHR46401">
    <property type="entry name" value="GLYCOSYLTRANSFERASE WBBK-RELATED"/>
    <property type="match status" value="1"/>
</dbReference>
<proteinExistence type="predicted"/>
<dbReference type="SUPFAM" id="SSF53756">
    <property type="entry name" value="UDP-Glycosyltransferase/glycogen phosphorylase"/>
    <property type="match status" value="1"/>
</dbReference>
<dbReference type="Pfam" id="PF00534">
    <property type="entry name" value="Glycos_transf_1"/>
    <property type="match status" value="1"/>
</dbReference>
<feature type="domain" description="Glycosyltransferase subfamily 4-like N-terminal" evidence="3">
    <location>
        <begin position="10"/>
        <end position="166"/>
    </location>
</feature>
<dbReference type="Gene3D" id="3.40.50.2000">
    <property type="entry name" value="Glycogen Phosphorylase B"/>
    <property type="match status" value="2"/>
</dbReference>
<feature type="domain" description="Glycosyl transferase family 1" evidence="2">
    <location>
        <begin position="202"/>
        <end position="361"/>
    </location>
</feature>
<dbReference type="Proteomes" id="UP001430306">
    <property type="component" value="Unassembled WGS sequence"/>
</dbReference>
<dbReference type="EMBL" id="JAJKFW010000022">
    <property type="protein sequence ID" value="MCC9642716.1"/>
    <property type="molecule type" value="Genomic_DNA"/>
</dbReference>
<name>A0ABS8NJS5_9BACT</name>
<sequence length="386" mass="42923">MNPAAGGPCQGIRNSIPSLLTLGCESEVVCMDAPNETFGMDDPFIVHRIGRSRGPWAYSSGLLPWLMQNLTGYDAVIIHGLWLYHSYAVTRAIKKLSQDRSFALPKVFVMPHGMLDPWFQRDPSRRLKAIRNWFVWKLVEQRVIARADAVLYTCQKELELAREPFQPYRPQQEINVGYGVAKPPEFDPCFDAAFRTTVPDLDGRPYLLFLSRIHPKKGVDLLLRAYTSVLSRANGLGKVPALVIAGPLDSDYARQMQQFAADLKLSDVHFPGMLSGDAKWGAFYGCDAFVLPSHQENFGIAVVEALACGKPVLISNQVNIYNDIESDGAAYSETDTPEGTESLLRAWLSTNEASRQAMSTKALECYQARYLPAAAAGKFLQAIDRE</sequence>
<evidence type="ECO:0000256" key="1">
    <source>
        <dbReference type="ARBA" id="ARBA00022679"/>
    </source>
</evidence>
<dbReference type="EC" id="2.4.-.-" evidence="4"/>
<reference evidence="4" key="1">
    <citation type="submission" date="2021-11" db="EMBL/GenBank/DDBJ databases">
        <title>Genome sequence.</title>
        <authorList>
            <person name="Sun Q."/>
        </authorList>
    </citation>
    <scope>NUCLEOTIDE SEQUENCE</scope>
    <source>
        <strain evidence="4">JC740</strain>
    </source>
</reference>
<keyword evidence="1 4" id="KW-0808">Transferase</keyword>
<dbReference type="PANTHER" id="PTHR46401:SF2">
    <property type="entry name" value="GLYCOSYLTRANSFERASE WBBK-RELATED"/>
    <property type="match status" value="1"/>
</dbReference>
<comment type="caution">
    <text evidence="4">The sequence shown here is derived from an EMBL/GenBank/DDBJ whole genome shotgun (WGS) entry which is preliminary data.</text>
</comment>
<dbReference type="GO" id="GO:0016757">
    <property type="term" value="F:glycosyltransferase activity"/>
    <property type="evidence" value="ECO:0007669"/>
    <property type="project" value="UniProtKB-KW"/>
</dbReference>
<accession>A0ABS8NJS5</accession>
<gene>
    <name evidence="4" type="ORF">LOC71_10545</name>
</gene>
<evidence type="ECO:0000313" key="4">
    <source>
        <dbReference type="EMBL" id="MCC9642716.1"/>
    </source>
</evidence>
<keyword evidence="4" id="KW-0328">Glycosyltransferase</keyword>
<dbReference type="Pfam" id="PF13579">
    <property type="entry name" value="Glyco_trans_4_4"/>
    <property type="match status" value="1"/>
</dbReference>